<dbReference type="InterPro" id="IPR042104">
    <property type="entry name" value="PKS_dehydratase_sf"/>
</dbReference>
<dbReference type="GO" id="GO:0006633">
    <property type="term" value="P:fatty acid biosynthetic process"/>
    <property type="evidence" value="ECO:0007669"/>
    <property type="project" value="InterPro"/>
</dbReference>
<dbReference type="Pfam" id="PF00698">
    <property type="entry name" value="Acyl_transf_1"/>
    <property type="match status" value="1"/>
</dbReference>
<dbReference type="Gene3D" id="3.90.180.10">
    <property type="entry name" value="Medium-chain alcohol dehydrogenases, catalytic domain"/>
    <property type="match status" value="1"/>
</dbReference>
<dbReference type="InterPro" id="IPR036736">
    <property type="entry name" value="ACP-like_sf"/>
</dbReference>
<evidence type="ECO:0000256" key="6">
    <source>
        <dbReference type="ARBA" id="ARBA00023315"/>
    </source>
</evidence>
<dbReference type="SMART" id="SM00823">
    <property type="entry name" value="PKS_PP"/>
    <property type="match status" value="1"/>
</dbReference>
<dbReference type="GO" id="GO:0016491">
    <property type="term" value="F:oxidoreductase activity"/>
    <property type="evidence" value="ECO:0007669"/>
    <property type="project" value="InterPro"/>
</dbReference>
<dbReference type="RefSeq" id="WP_171836322.1">
    <property type="nucleotide sequence ID" value="NZ_CP053708.1"/>
</dbReference>
<dbReference type="SUPFAM" id="SSF51735">
    <property type="entry name" value="NAD(P)-binding Rossmann-fold domains"/>
    <property type="match status" value="3"/>
</dbReference>
<dbReference type="Pfam" id="PF21089">
    <property type="entry name" value="PKS_DH_N"/>
    <property type="match status" value="1"/>
</dbReference>
<keyword evidence="2" id="KW-0597">Phosphoprotein</keyword>
<dbReference type="SUPFAM" id="SSF47336">
    <property type="entry name" value="ACP-like"/>
    <property type="match status" value="1"/>
</dbReference>
<keyword evidence="3" id="KW-0808">Transferase</keyword>
<dbReference type="InterPro" id="IPR011032">
    <property type="entry name" value="GroES-like_sf"/>
</dbReference>
<sequence>MFSSNVQTRVEASSLAVVGAACRLPGASNEDSFWRLLDGGQSAMGPLPAGRWHPERYFHPRRTEAGFSYSFAGGYIADPMSFDPGVFGISPREAEEMDPQQRMLLETVWSALEDGGISPGSIAGTNVGVYVGASGLDHGNLHVADPGSIDSHFMTGNTLSILSNRISYIYDLRGPSFTVDTACSSSLVAFAQAQAAIASGQIDTAIVAGVNLLLSPFPFIGFSRASMLSPTGLCRPFSAEADGYVRGEGVVAMVLTRLETAISSGRRVRAVALASGVNSDGRTNGIALPATEGQKILLDRLYGHAGLDPNRLAFVEAHGTGTRVGDPAEATAIGQALGQRRDAPLPIGSVKSNIGHLEPASGLAGLFKAILALEHRRLPASLHLAAINPAIDFTELNLALATQSLALPASGTWLAGVSSFGFGGTNAHVVIRQPESSELPGHHSHDAQGQSAELLVLSAHSRQALRDTSRAYADLIDAGSDTAQLAAAVAWQRDLAGHRIALPVAEATPDALRGFADSGGLAGGADGVAPSQHPRTCFVYSGNGSQWVGMGRAAFARNEAFRERFRAVDASFARYADWSLVDALHDPDIANSKKQAELVQPLLFAVQSALTAGLAAYGWKPDMVLGHSVGEVAAAEACGALSLDEAVRVIFHRSSQQEAAHGLGGMAVANISRDGAEALFLEGGLHGLEIAAVNSPGSVSIAGPMDAIQAFSRLARKRRIAARVLELPYPFHSSLLEKLREPLLEAFGTIASQPGRATFVSTVTGAVTPGERLDTDYWWRNVRQPVLFSAAVETAGLQGATVFVEIGPRPILHSSIADTLAEAGFSGSVIPSLIERPADGDPLLRVLARAVVLGCAVDRPRVFGARPSGRVRLPPYAWQRKTYRQAQTSEAMDLMGDAPRHPLIGSRLLSGTPEWRNLIDATVVPYLAQHRIDGEIVLPATAFAEMALAVAREVFPAGPIGLEDFDLLQWLTLQPDQMREMSVRLHGDTATVEIWSRPRHGTIEWTLHARGRIVQVASPVPAFIPPVQLPKHLTTEQVYDAASASGVSYGKLFQRVLSGERSDTLMEVELSPYEEAAGLSGRRQILHPIALDAAFHAMFDNIKRRADERYAYLPVRFGALRVERDHAIPARARVVIDRETDQSLSVGVTLYDRDGQFIAGLTGGLFRAVVLEQRARDSVFFQSQPIRLSREASGVDLHAGVIATLEQLDAQTAPDSWLYLGAFARSLAFQSLRGLFGDSAIRPTAGIVAARSVPLLRSLLATLRHAGLATEAASGWTLAAESGLPDPHDILQTLAAEFSGASSELVLAAQALAGTDRMLRTGEAPQRNAGTTERFESSSILLVPVLDAALAICIDLQARIAPEPLRILVAESFCLGILQSLAPLVQDRRVTITVIGTDQKQLNLTAARHGAIAGITFLAADPDAAAAIGPSFDLALGLALGPLFAGDTALGRAIAHRLAPGAPLCILLPPENPVFECLLGMDEDWFAQSSGARSVVGRIAAAQDDGRMIGSAGFADVRTHRLGEEVGSIIVGKTKARDVSVAMAELAPVLLLQDWPDLGEALVTAGRTVVVCKGAGMAAIVSKASGMSELVFQAYGSGQGGLDRSIAELSSVLELVRTMQCRFWVVVRGLRSDRAADIDPLAEAFWSFVRVAINEYPGLEFRLVDLALELDVEDAVRRLVALMARPGEETELLLDATGISATRMVAAPPATEAVEAVRLQLGSHGAMASFGWVEAARRAPEAGEIEIEIAASGLNFRDVMLASGLLDDDVLDDGLAGAVFGFECAGHVLRVGQGVTHLKPGDAVMGFGRESFATHGTADSRVFTRVPDGIPTIAAASIPVAFLTAWYSLVHMAQIQPGEWVLIHGAAGGVGIAAMQIARLRGARIAATVSSPEKRALAAAFGAEKIYNSRSTAFLDEIRADIGGVDVVLNSLTGEAMLASLKCLKPFGRFIELGKRDYVQNTALGLRPFRRNLSYFGVDLDQLLAANLPLVERLLAELATHFGTGALSPLPHRAFEWHEVDRAFHLMQSAGHVGKLVVRPAARPVATRIAHMPFKPKSGVHLVVGGAGGFGFETAAWLAERGAETIVIASRRGVIEQPLQARAAAIRAGGTTLLVETLDVTDADAVAALIDRLTRTHRRLAGIIHAAMVLDDGMIAGMDPVRTRAVLAPKIDGAANLDRATRGTELDYFVAFSSITTMVGNPGQGAYVAANGYLQGLMAQRRAAGLAGLAVGWGAIADAGILARDTETAARLARLTGIEAMQSRAALAHLETLLSRTGECPATNYCALLRPGDALQSLKLLQTPAFANLFATDDGVAVIEVDLATRIAGKSAGDARALVAGLVAAEVARIFRLPPEEIEMARPLDELGLDSMMSLDLRMSIEKRFGIELPVVAITAGISVNDLAARLITSLRTGPQTEDDAGLRMMQQHGLDDASLAAGMIAIDKAVRQHDVAKVLL</sequence>
<evidence type="ECO:0000256" key="3">
    <source>
        <dbReference type="ARBA" id="ARBA00022679"/>
    </source>
</evidence>
<dbReference type="SMART" id="SM00827">
    <property type="entry name" value="PKS_AT"/>
    <property type="match status" value="1"/>
</dbReference>
<dbReference type="PROSITE" id="PS00012">
    <property type="entry name" value="PHOSPHOPANTETHEINE"/>
    <property type="match status" value="1"/>
</dbReference>
<feature type="domain" description="Carrier" evidence="8">
    <location>
        <begin position="2334"/>
        <end position="2411"/>
    </location>
</feature>
<dbReference type="Pfam" id="PF14765">
    <property type="entry name" value="PS-DH"/>
    <property type="match status" value="1"/>
</dbReference>
<dbReference type="PROSITE" id="PS52019">
    <property type="entry name" value="PKS_MFAS_DH"/>
    <property type="match status" value="1"/>
</dbReference>
<keyword evidence="12" id="KW-1185">Reference proteome</keyword>
<dbReference type="Pfam" id="PF16197">
    <property type="entry name" value="KAsynt_C_assoc"/>
    <property type="match status" value="1"/>
</dbReference>
<dbReference type="FunFam" id="3.40.50.720:FF:000209">
    <property type="entry name" value="Polyketide synthase Pks12"/>
    <property type="match status" value="1"/>
</dbReference>
<dbReference type="GO" id="GO:0031177">
    <property type="term" value="F:phosphopantetheine binding"/>
    <property type="evidence" value="ECO:0007669"/>
    <property type="project" value="InterPro"/>
</dbReference>
<dbReference type="PANTHER" id="PTHR43775">
    <property type="entry name" value="FATTY ACID SYNTHASE"/>
    <property type="match status" value="1"/>
</dbReference>
<dbReference type="InterPro" id="IPR014043">
    <property type="entry name" value="Acyl_transferase_dom"/>
</dbReference>
<dbReference type="Gene3D" id="3.40.366.10">
    <property type="entry name" value="Malonyl-Coenzyme A Acyl Carrier Protein, domain 2"/>
    <property type="match status" value="1"/>
</dbReference>
<evidence type="ECO:0000256" key="5">
    <source>
        <dbReference type="ARBA" id="ARBA00023268"/>
    </source>
</evidence>
<dbReference type="InterPro" id="IPR050091">
    <property type="entry name" value="PKS_NRPS_Biosynth_Enz"/>
</dbReference>
<dbReference type="InterPro" id="IPR002364">
    <property type="entry name" value="Quin_OxRdtase/zeta-crystal_CS"/>
</dbReference>
<dbReference type="SUPFAM" id="SSF52151">
    <property type="entry name" value="FabD/lysophospholipase-like"/>
    <property type="match status" value="1"/>
</dbReference>
<dbReference type="InterPro" id="IPR020806">
    <property type="entry name" value="PKS_PP-bd"/>
</dbReference>
<reference evidence="11 12" key="1">
    <citation type="journal article" date="2014" name="World J. Microbiol. Biotechnol.">
        <title>Biodiversity and physiological characteristics of Antarctic and Arctic lichens-associated bacteria.</title>
        <authorList>
            <person name="Lee Y.M."/>
            <person name="Kim E.H."/>
            <person name="Lee H.K."/>
            <person name="Hong S.G."/>
        </authorList>
    </citation>
    <scope>NUCLEOTIDE SEQUENCE [LARGE SCALE GENOMIC DNA]</scope>
    <source>
        <strain evidence="11 12">PAMC 26569</strain>
    </source>
</reference>
<dbReference type="InterPro" id="IPR013154">
    <property type="entry name" value="ADH-like_N"/>
</dbReference>
<dbReference type="GO" id="GO:0008270">
    <property type="term" value="F:zinc ion binding"/>
    <property type="evidence" value="ECO:0007669"/>
    <property type="project" value="InterPro"/>
</dbReference>
<dbReference type="InterPro" id="IPR057326">
    <property type="entry name" value="KR_dom"/>
</dbReference>
<dbReference type="GO" id="GO:0004312">
    <property type="term" value="F:fatty acid synthase activity"/>
    <property type="evidence" value="ECO:0007669"/>
    <property type="project" value="TreeGrafter"/>
</dbReference>
<dbReference type="InterPro" id="IPR016039">
    <property type="entry name" value="Thiolase-like"/>
</dbReference>
<evidence type="ECO:0000259" key="9">
    <source>
        <dbReference type="PROSITE" id="PS52004"/>
    </source>
</evidence>
<feature type="region of interest" description="C-terminal hotdog fold" evidence="7">
    <location>
        <begin position="1030"/>
        <end position="1175"/>
    </location>
</feature>
<dbReference type="InterPro" id="IPR014030">
    <property type="entry name" value="Ketoacyl_synth_N"/>
</dbReference>
<feature type="domain" description="Ketosynthase family 3 (KS3)" evidence="9">
    <location>
        <begin position="12"/>
        <end position="433"/>
    </location>
</feature>
<dbReference type="Pfam" id="PF00550">
    <property type="entry name" value="PP-binding"/>
    <property type="match status" value="1"/>
</dbReference>
<dbReference type="InterPro" id="IPR049551">
    <property type="entry name" value="PKS_DH_C"/>
</dbReference>
<dbReference type="InterPro" id="IPR032821">
    <property type="entry name" value="PKS_assoc"/>
</dbReference>
<dbReference type="Gene3D" id="1.10.1200.10">
    <property type="entry name" value="ACP-like"/>
    <property type="match status" value="1"/>
</dbReference>
<evidence type="ECO:0000313" key="12">
    <source>
        <dbReference type="Proteomes" id="UP000500767"/>
    </source>
</evidence>
<feature type="active site" description="Proton donor; for dehydratase activity" evidence="7">
    <location>
        <position position="1092"/>
    </location>
</feature>
<dbReference type="KEGG" id="lck:HN018_12760"/>
<keyword evidence="6" id="KW-0012">Acyltransferase</keyword>
<evidence type="ECO:0000256" key="2">
    <source>
        <dbReference type="ARBA" id="ARBA00022553"/>
    </source>
</evidence>
<dbReference type="GO" id="GO:0004315">
    <property type="term" value="F:3-oxoacyl-[acyl-carrier-protein] synthase activity"/>
    <property type="evidence" value="ECO:0007669"/>
    <property type="project" value="InterPro"/>
</dbReference>
<dbReference type="SUPFAM" id="SSF55048">
    <property type="entry name" value="Probable ACP-binding domain of malonyl-CoA ACP transacylase"/>
    <property type="match status" value="1"/>
</dbReference>
<dbReference type="Gene3D" id="3.40.50.720">
    <property type="entry name" value="NAD(P)-binding Rossmann-like Domain"/>
    <property type="match status" value="3"/>
</dbReference>
<dbReference type="InterPro" id="IPR014031">
    <property type="entry name" value="Ketoacyl_synth_C"/>
</dbReference>
<dbReference type="SMART" id="SM00829">
    <property type="entry name" value="PKS_ER"/>
    <property type="match status" value="1"/>
</dbReference>
<dbReference type="Gene3D" id="3.40.47.10">
    <property type="match status" value="1"/>
</dbReference>
<dbReference type="InterPro" id="IPR020841">
    <property type="entry name" value="PKS_Beta-ketoAc_synthase_dom"/>
</dbReference>
<dbReference type="InterPro" id="IPR036291">
    <property type="entry name" value="NAD(P)-bd_dom_sf"/>
</dbReference>
<feature type="active site" description="Proton acceptor; for dehydratase activity" evidence="7">
    <location>
        <position position="930"/>
    </location>
</feature>
<protein>
    <submittedName>
        <fullName evidence="11">SDR family NAD(P)-dependent oxidoreductase</fullName>
    </submittedName>
</protein>
<dbReference type="Pfam" id="PF02801">
    <property type="entry name" value="Ketoacyl-synt_C"/>
    <property type="match status" value="1"/>
</dbReference>
<dbReference type="PROSITE" id="PS52004">
    <property type="entry name" value="KS3_2"/>
    <property type="match status" value="1"/>
</dbReference>
<dbReference type="InterPro" id="IPR001227">
    <property type="entry name" value="Ac_transferase_dom_sf"/>
</dbReference>
<dbReference type="CDD" id="cd00833">
    <property type="entry name" value="PKS"/>
    <property type="match status" value="1"/>
</dbReference>
<dbReference type="Proteomes" id="UP000500767">
    <property type="component" value="Chromosome"/>
</dbReference>
<dbReference type="InterPro" id="IPR006162">
    <property type="entry name" value="Ppantetheine_attach_site"/>
</dbReference>
<name>A0A6M8HR18_9PROT</name>
<dbReference type="InterPro" id="IPR009081">
    <property type="entry name" value="PP-bd_ACP"/>
</dbReference>
<accession>A0A6M8HR18</accession>
<dbReference type="SMART" id="SM00825">
    <property type="entry name" value="PKS_KS"/>
    <property type="match status" value="1"/>
</dbReference>
<feature type="region of interest" description="N-terminal hotdog fold" evidence="7">
    <location>
        <begin position="901"/>
        <end position="1020"/>
    </location>
</feature>
<evidence type="ECO:0000256" key="7">
    <source>
        <dbReference type="PROSITE-ProRule" id="PRU01363"/>
    </source>
</evidence>
<dbReference type="PROSITE" id="PS00606">
    <property type="entry name" value="KS3_1"/>
    <property type="match status" value="1"/>
</dbReference>
<dbReference type="Gene3D" id="3.30.70.3290">
    <property type="match status" value="1"/>
</dbReference>
<evidence type="ECO:0000256" key="1">
    <source>
        <dbReference type="ARBA" id="ARBA00022450"/>
    </source>
</evidence>
<evidence type="ECO:0000313" key="11">
    <source>
        <dbReference type="EMBL" id="QKE90798.1"/>
    </source>
</evidence>
<keyword evidence="4" id="KW-0521">NADP</keyword>
<dbReference type="SMART" id="SM00826">
    <property type="entry name" value="PKS_DH"/>
    <property type="match status" value="1"/>
</dbReference>
<dbReference type="Pfam" id="PF08659">
    <property type="entry name" value="KR"/>
    <property type="match status" value="1"/>
</dbReference>
<dbReference type="Gene3D" id="3.10.129.110">
    <property type="entry name" value="Polyketide synthase dehydratase"/>
    <property type="match status" value="1"/>
</dbReference>
<dbReference type="SUPFAM" id="SSF50129">
    <property type="entry name" value="GroES-like"/>
    <property type="match status" value="1"/>
</dbReference>
<dbReference type="InterPro" id="IPR016035">
    <property type="entry name" value="Acyl_Trfase/lysoPLipase"/>
</dbReference>
<feature type="domain" description="PKS/mFAS DH" evidence="10">
    <location>
        <begin position="901"/>
        <end position="1175"/>
    </location>
</feature>
<dbReference type="InterPro" id="IPR020843">
    <property type="entry name" value="ER"/>
</dbReference>
<keyword evidence="1" id="KW-0596">Phosphopantetheine</keyword>
<dbReference type="Pfam" id="PF00107">
    <property type="entry name" value="ADH_zinc_N"/>
    <property type="match status" value="1"/>
</dbReference>
<evidence type="ECO:0000259" key="8">
    <source>
        <dbReference type="PROSITE" id="PS50075"/>
    </source>
</evidence>
<dbReference type="InterPro" id="IPR020807">
    <property type="entry name" value="PKS_DH"/>
</dbReference>
<dbReference type="Pfam" id="PF00109">
    <property type="entry name" value="ketoacyl-synt"/>
    <property type="match status" value="1"/>
</dbReference>
<keyword evidence="5" id="KW-0511">Multifunctional enzyme</keyword>
<dbReference type="CDD" id="cd05195">
    <property type="entry name" value="enoyl_red"/>
    <property type="match status" value="1"/>
</dbReference>
<dbReference type="InterPro" id="IPR018201">
    <property type="entry name" value="Ketoacyl_synth_AS"/>
</dbReference>
<dbReference type="InterPro" id="IPR049900">
    <property type="entry name" value="PKS_mFAS_DH"/>
</dbReference>
<gene>
    <name evidence="11" type="ORF">HN018_12760</name>
</gene>
<dbReference type="SUPFAM" id="SSF53901">
    <property type="entry name" value="Thiolase-like"/>
    <property type="match status" value="1"/>
</dbReference>
<dbReference type="InterPro" id="IPR013149">
    <property type="entry name" value="ADH-like_C"/>
</dbReference>
<proteinExistence type="predicted"/>
<dbReference type="EMBL" id="CP053708">
    <property type="protein sequence ID" value="QKE90798.1"/>
    <property type="molecule type" value="Genomic_DNA"/>
</dbReference>
<evidence type="ECO:0000259" key="10">
    <source>
        <dbReference type="PROSITE" id="PS52019"/>
    </source>
</evidence>
<evidence type="ECO:0000256" key="4">
    <source>
        <dbReference type="ARBA" id="ARBA00022857"/>
    </source>
</evidence>
<dbReference type="InterPro" id="IPR049552">
    <property type="entry name" value="PKS_DH_N"/>
</dbReference>
<dbReference type="SMART" id="SM00822">
    <property type="entry name" value="PKS_KR"/>
    <property type="match status" value="1"/>
</dbReference>
<dbReference type="InterPro" id="IPR013968">
    <property type="entry name" value="PKS_KR"/>
</dbReference>
<dbReference type="InterPro" id="IPR016036">
    <property type="entry name" value="Malonyl_transacylase_ACP-bd"/>
</dbReference>
<dbReference type="PANTHER" id="PTHR43775:SF37">
    <property type="entry name" value="SI:DKEY-61P9.11"/>
    <property type="match status" value="1"/>
</dbReference>
<organism evidence="11 12">
    <name type="scientific">Lichenicola cladoniae</name>
    <dbReference type="NCBI Taxonomy" id="1484109"/>
    <lineage>
        <taxon>Bacteria</taxon>
        <taxon>Pseudomonadati</taxon>
        <taxon>Pseudomonadota</taxon>
        <taxon>Alphaproteobacteria</taxon>
        <taxon>Acetobacterales</taxon>
        <taxon>Acetobacteraceae</taxon>
        <taxon>Lichenicola</taxon>
    </lineage>
</organism>
<dbReference type="PROSITE" id="PS50075">
    <property type="entry name" value="CARRIER"/>
    <property type="match status" value="1"/>
</dbReference>
<dbReference type="Pfam" id="PF08240">
    <property type="entry name" value="ADH_N"/>
    <property type="match status" value="1"/>
</dbReference>
<dbReference type="PROSITE" id="PS01162">
    <property type="entry name" value="QOR_ZETA_CRYSTAL"/>
    <property type="match status" value="1"/>
</dbReference>